<reference evidence="1" key="1">
    <citation type="journal article" date="2023" name="Mol. Phylogenet. Evol.">
        <title>Genome-scale phylogeny and comparative genomics of the fungal order Sordariales.</title>
        <authorList>
            <person name="Hensen N."/>
            <person name="Bonometti L."/>
            <person name="Westerberg I."/>
            <person name="Brannstrom I.O."/>
            <person name="Guillou S."/>
            <person name="Cros-Aarteil S."/>
            <person name="Calhoun S."/>
            <person name="Haridas S."/>
            <person name="Kuo A."/>
            <person name="Mondo S."/>
            <person name="Pangilinan J."/>
            <person name="Riley R."/>
            <person name="LaButti K."/>
            <person name="Andreopoulos B."/>
            <person name="Lipzen A."/>
            <person name="Chen C."/>
            <person name="Yan M."/>
            <person name="Daum C."/>
            <person name="Ng V."/>
            <person name="Clum A."/>
            <person name="Steindorff A."/>
            <person name="Ohm R.A."/>
            <person name="Martin F."/>
            <person name="Silar P."/>
            <person name="Natvig D.O."/>
            <person name="Lalanne C."/>
            <person name="Gautier V."/>
            <person name="Ament-Velasquez S.L."/>
            <person name="Kruys A."/>
            <person name="Hutchinson M.I."/>
            <person name="Powell A.J."/>
            <person name="Barry K."/>
            <person name="Miller A.N."/>
            <person name="Grigoriev I.V."/>
            <person name="Debuchy R."/>
            <person name="Gladieux P."/>
            <person name="Hiltunen Thoren M."/>
            <person name="Johannesson H."/>
        </authorList>
    </citation>
    <scope>NUCLEOTIDE SEQUENCE</scope>
    <source>
        <strain evidence="1">CBS 990.96</strain>
    </source>
</reference>
<accession>A0AAN7BW71</accession>
<comment type="caution">
    <text evidence="1">The sequence shown here is derived from an EMBL/GenBank/DDBJ whole genome shotgun (WGS) entry which is preliminary data.</text>
</comment>
<dbReference type="Proteomes" id="UP001301958">
    <property type="component" value="Unassembled WGS sequence"/>
</dbReference>
<protein>
    <submittedName>
        <fullName evidence="1">Uncharacterized protein</fullName>
    </submittedName>
</protein>
<dbReference type="AlphaFoldDB" id="A0AAN7BW71"/>
<sequence length="444" mass="50194">NSNNSVLDRTNLEMTVKRVDAVHNPYETNKDITIKLELPVEEHWGPNAEELCRLSRLGRFKEAQEHFQTKLEHISTKVPYVSIQYIDMLLASGDWEACRDYDLPARTGFPTHAKPWLITDNHDKSRSILETNAYLLSAVSDTLIHPSPDELQEILTELSAWGLGGSTERIDSLAHTVMRLFDLSPLYANLCSENRIWDFRDLFSGLIRLIGMNTASELIFGTNSLSEILDKISMDWTSGRDDESICLGLLDLYTSIILDNGKPSNTFVRTESREAQDRALLLLQHASLQAEKIQRGNPEYMKSRPFVQWLLAKYLTGMGTAPRRPDGTGLDQIPGLMLHEAPGIHLPVFVPVEHANRPSWDHFYIRSNPAERYAVEVSLQTAIELGDYRLQELSLKLLILQSANPGQMMNALAALQRSPMDLQDESLRTYLSKYLVTSGQDSAE</sequence>
<gene>
    <name evidence="1" type="ORF">QBC38DRAFT_326932</name>
</gene>
<organism evidence="1 2">
    <name type="scientific">Podospora fimiseda</name>
    <dbReference type="NCBI Taxonomy" id="252190"/>
    <lineage>
        <taxon>Eukaryota</taxon>
        <taxon>Fungi</taxon>
        <taxon>Dikarya</taxon>
        <taxon>Ascomycota</taxon>
        <taxon>Pezizomycotina</taxon>
        <taxon>Sordariomycetes</taxon>
        <taxon>Sordariomycetidae</taxon>
        <taxon>Sordariales</taxon>
        <taxon>Podosporaceae</taxon>
        <taxon>Podospora</taxon>
    </lineage>
</organism>
<name>A0AAN7BW71_9PEZI</name>
<proteinExistence type="predicted"/>
<feature type="non-terminal residue" evidence="1">
    <location>
        <position position="1"/>
    </location>
</feature>
<reference evidence="1" key="2">
    <citation type="submission" date="2023-05" db="EMBL/GenBank/DDBJ databases">
        <authorList>
            <consortium name="Lawrence Berkeley National Laboratory"/>
            <person name="Steindorff A."/>
            <person name="Hensen N."/>
            <person name="Bonometti L."/>
            <person name="Westerberg I."/>
            <person name="Brannstrom I.O."/>
            <person name="Guillou S."/>
            <person name="Cros-Aarteil S."/>
            <person name="Calhoun S."/>
            <person name="Haridas S."/>
            <person name="Kuo A."/>
            <person name="Mondo S."/>
            <person name="Pangilinan J."/>
            <person name="Riley R."/>
            <person name="Labutti K."/>
            <person name="Andreopoulos B."/>
            <person name="Lipzen A."/>
            <person name="Chen C."/>
            <person name="Yanf M."/>
            <person name="Daum C."/>
            <person name="Ng V."/>
            <person name="Clum A."/>
            <person name="Ohm R."/>
            <person name="Martin F."/>
            <person name="Silar P."/>
            <person name="Natvig D."/>
            <person name="Lalanne C."/>
            <person name="Gautier V."/>
            <person name="Ament-Velasquez S.L."/>
            <person name="Kruys A."/>
            <person name="Hutchinson M.I."/>
            <person name="Powell A.J."/>
            <person name="Barry K."/>
            <person name="Miller A.N."/>
            <person name="Grigoriev I.V."/>
            <person name="Debuchy R."/>
            <person name="Gladieux P."/>
            <person name="Thoren M.H."/>
            <person name="Johannesson H."/>
        </authorList>
    </citation>
    <scope>NUCLEOTIDE SEQUENCE</scope>
    <source>
        <strain evidence="1">CBS 990.96</strain>
    </source>
</reference>
<evidence type="ECO:0000313" key="1">
    <source>
        <dbReference type="EMBL" id="KAK4230700.1"/>
    </source>
</evidence>
<keyword evidence="2" id="KW-1185">Reference proteome</keyword>
<dbReference type="EMBL" id="MU865297">
    <property type="protein sequence ID" value="KAK4230700.1"/>
    <property type="molecule type" value="Genomic_DNA"/>
</dbReference>
<evidence type="ECO:0000313" key="2">
    <source>
        <dbReference type="Proteomes" id="UP001301958"/>
    </source>
</evidence>
<feature type="non-terminal residue" evidence="1">
    <location>
        <position position="444"/>
    </location>
</feature>